<feature type="transmembrane region" description="Helical" evidence="6">
    <location>
        <begin position="24"/>
        <end position="45"/>
    </location>
</feature>
<dbReference type="GO" id="GO:1990961">
    <property type="term" value="P:xenobiotic detoxification by transmembrane export across the plasma membrane"/>
    <property type="evidence" value="ECO:0007669"/>
    <property type="project" value="InterPro"/>
</dbReference>
<organism evidence="7 8">
    <name type="scientific">Gadus morhua</name>
    <name type="common">Atlantic cod</name>
    <dbReference type="NCBI Taxonomy" id="8049"/>
    <lineage>
        <taxon>Eukaryota</taxon>
        <taxon>Metazoa</taxon>
        <taxon>Chordata</taxon>
        <taxon>Craniata</taxon>
        <taxon>Vertebrata</taxon>
        <taxon>Euteleostomi</taxon>
        <taxon>Actinopterygii</taxon>
        <taxon>Neopterygii</taxon>
        <taxon>Teleostei</taxon>
        <taxon>Neoteleostei</taxon>
        <taxon>Acanthomorphata</taxon>
        <taxon>Zeiogadaria</taxon>
        <taxon>Gadariae</taxon>
        <taxon>Gadiformes</taxon>
        <taxon>Gadoidei</taxon>
        <taxon>Gadidae</taxon>
        <taxon>Gadus</taxon>
    </lineage>
</organism>
<evidence type="ECO:0000313" key="7">
    <source>
        <dbReference type="Ensembl" id="ENSGMOP00000017937.2"/>
    </source>
</evidence>
<dbReference type="CDD" id="cd13132">
    <property type="entry name" value="MATE_eukaryotic"/>
    <property type="match status" value="1"/>
</dbReference>
<dbReference type="PANTHER" id="PTHR11206">
    <property type="entry name" value="MULTIDRUG RESISTANCE PROTEIN"/>
    <property type="match status" value="1"/>
</dbReference>
<accession>A0A8C5F953</accession>
<evidence type="ECO:0000256" key="5">
    <source>
        <dbReference type="ARBA" id="ARBA00023136"/>
    </source>
</evidence>
<comment type="similarity">
    <text evidence="2">Belongs to the multi antimicrobial extrusion (MATE) (TC 2.A.66.1) family.</text>
</comment>
<evidence type="ECO:0000256" key="4">
    <source>
        <dbReference type="ARBA" id="ARBA00022989"/>
    </source>
</evidence>
<dbReference type="Proteomes" id="UP000694546">
    <property type="component" value="Chromosome 7"/>
</dbReference>
<reference evidence="7" key="2">
    <citation type="submission" date="2025-09" db="UniProtKB">
        <authorList>
            <consortium name="Ensembl"/>
        </authorList>
    </citation>
    <scope>IDENTIFICATION</scope>
</reference>
<comment type="subcellular location">
    <subcellularLocation>
        <location evidence="1">Membrane</location>
        <topology evidence="1">Multi-pass membrane protein</topology>
    </subcellularLocation>
</comment>
<feature type="transmembrane region" description="Helical" evidence="6">
    <location>
        <begin position="141"/>
        <end position="159"/>
    </location>
</feature>
<dbReference type="InterPro" id="IPR002528">
    <property type="entry name" value="MATE_fam"/>
</dbReference>
<dbReference type="GO" id="GO:0016020">
    <property type="term" value="C:membrane"/>
    <property type="evidence" value="ECO:0007669"/>
    <property type="project" value="UniProtKB-SubCell"/>
</dbReference>
<name>A0A8C5F953_GADMO</name>
<feature type="transmembrane region" description="Helical" evidence="6">
    <location>
        <begin position="321"/>
        <end position="344"/>
    </location>
</feature>
<evidence type="ECO:0000256" key="2">
    <source>
        <dbReference type="ARBA" id="ARBA00010199"/>
    </source>
</evidence>
<reference evidence="7" key="1">
    <citation type="submission" date="2025-08" db="UniProtKB">
        <authorList>
            <consortium name="Ensembl"/>
        </authorList>
    </citation>
    <scope>IDENTIFICATION</scope>
</reference>
<dbReference type="GeneTree" id="ENSGT00940000163234"/>
<evidence type="ECO:0000256" key="1">
    <source>
        <dbReference type="ARBA" id="ARBA00004141"/>
    </source>
</evidence>
<dbReference type="InterPro" id="IPR045069">
    <property type="entry name" value="MATE_euk"/>
</dbReference>
<feature type="transmembrane region" description="Helical" evidence="6">
    <location>
        <begin position="262"/>
        <end position="287"/>
    </location>
</feature>
<evidence type="ECO:0000313" key="8">
    <source>
        <dbReference type="Proteomes" id="UP000694546"/>
    </source>
</evidence>
<dbReference type="AlphaFoldDB" id="A0A8C5F953"/>
<feature type="transmembrane region" description="Helical" evidence="6">
    <location>
        <begin position="221"/>
        <end position="242"/>
    </location>
</feature>
<keyword evidence="4 6" id="KW-1133">Transmembrane helix</keyword>
<sequence>CVRCGHLNTCDGCRKNLTQCRISFLSQLMTFLIGFVSMVFCGHLGNNELNAVALAIWTFGSGNFKQVGVILQRGILILLLACFPCWAVLINTQSILIAVRQSVTIGIMWPQVITGAIVNVVNLLINYILLNVLDMGVAGSAAANAISQYALAAFLFIYINCRGLHRATWAGWSPDCLQEWGSFIQIAIPSMLMHCLAWWVYEAGGFLTGLISEVELGAQAIVYEISSFVYMIPTGVSVAASVRVGNALGAGNTEQAIMSSKLYVIVGAACITAVVLGVSKDVIGYIFTTDPLVKKNHHYGVTGGVIRGVGKQKVGALCNMVGYYVFGLPIGILLMFPLNLYIVVTNPSGSVSIQQA</sequence>
<dbReference type="GO" id="GO:0042910">
    <property type="term" value="F:xenobiotic transmembrane transporter activity"/>
    <property type="evidence" value="ECO:0007669"/>
    <property type="project" value="InterPro"/>
</dbReference>
<keyword evidence="3 6" id="KW-0812">Transmembrane</keyword>
<protein>
    <recommendedName>
        <fullName evidence="9">Solute carrier family 47 member 3</fullName>
    </recommendedName>
</protein>
<feature type="transmembrane region" description="Helical" evidence="6">
    <location>
        <begin position="70"/>
        <end position="91"/>
    </location>
</feature>
<keyword evidence="8" id="KW-1185">Reference proteome</keyword>
<evidence type="ECO:0008006" key="9">
    <source>
        <dbReference type="Google" id="ProtNLM"/>
    </source>
</evidence>
<dbReference type="GO" id="GO:0015297">
    <property type="term" value="F:antiporter activity"/>
    <property type="evidence" value="ECO:0007669"/>
    <property type="project" value="InterPro"/>
</dbReference>
<dbReference type="Pfam" id="PF01554">
    <property type="entry name" value="MatE"/>
    <property type="match status" value="1"/>
</dbReference>
<evidence type="ECO:0000256" key="6">
    <source>
        <dbReference type="SAM" id="Phobius"/>
    </source>
</evidence>
<dbReference type="Ensembl" id="ENSGMOT00000018376.2">
    <property type="protein sequence ID" value="ENSGMOP00000017937.2"/>
    <property type="gene ID" value="ENSGMOG00000016707.2"/>
</dbReference>
<evidence type="ECO:0000256" key="3">
    <source>
        <dbReference type="ARBA" id="ARBA00022692"/>
    </source>
</evidence>
<keyword evidence="5 6" id="KW-0472">Membrane</keyword>
<feature type="transmembrane region" description="Helical" evidence="6">
    <location>
        <begin position="103"/>
        <end position="129"/>
    </location>
</feature>
<proteinExistence type="inferred from homology"/>